<reference evidence="2" key="1">
    <citation type="submission" date="2018-05" db="EMBL/GenBank/DDBJ databases">
        <authorList>
            <person name="Lanie J.A."/>
            <person name="Ng W.-L."/>
            <person name="Kazmierczak K.M."/>
            <person name="Andrzejewski T.M."/>
            <person name="Davidsen T.M."/>
            <person name="Wayne K.J."/>
            <person name="Tettelin H."/>
            <person name="Glass J.I."/>
            <person name="Rusch D."/>
            <person name="Podicherti R."/>
            <person name="Tsui H.-C.T."/>
            <person name="Winkler M.E."/>
        </authorList>
    </citation>
    <scope>NUCLEOTIDE SEQUENCE</scope>
</reference>
<sequence>MSLQEINILIKNYFIDCGFNYVELPLVYDADIFYETSGEVIRKEMFSFVDDSGKEKCLRPDLTVPTCQSFINQSSNDSAKLCYSGPIFRSSDNLEGQSVELNQSGVEMIFSAKNLNNKFDKDVEVLKLATSTLNKLNIFDYRINIGSLIFFHTFLYYLELPDRWKQRLLRHFFRRSYFETLLERISSGVGYDDQKRKYIMKEKFGSDDFEDQNLIELLYEKESIGLGSRSVEEIAERFSQKSENIVSQSDGEMIVKLIRGFLKLNGKLEEFPEILRKFVKDSKITFFDEAIQIMEEFVNAVSSQINNLDIYFNNDFGHSIEFYDG</sequence>
<dbReference type="InterPro" id="IPR004516">
    <property type="entry name" value="HisRS/HisZ"/>
</dbReference>
<dbReference type="AlphaFoldDB" id="A0A381TM70"/>
<organism evidence="2">
    <name type="scientific">marine metagenome</name>
    <dbReference type="NCBI Taxonomy" id="408172"/>
    <lineage>
        <taxon>unclassified sequences</taxon>
        <taxon>metagenomes</taxon>
        <taxon>ecological metagenomes</taxon>
    </lineage>
</organism>
<proteinExistence type="predicted"/>
<dbReference type="EMBL" id="UINC01004546">
    <property type="protein sequence ID" value="SVA15123.1"/>
    <property type="molecule type" value="Genomic_DNA"/>
</dbReference>
<evidence type="ECO:0000259" key="1">
    <source>
        <dbReference type="Pfam" id="PF13393"/>
    </source>
</evidence>
<dbReference type="GO" id="GO:0004821">
    <property type="term" value="F:histidine-tRNA ligase activity"/>
    <property type="evidence" value="ECO:0007669"/>
    <property type="project" value="TreeGrafter"/>
</dbReference>
<dbReference type="Pfam" id="PF13393">
    <property type="entry name" value="tRNA-synt_His"/>
    <property type="match status" value="1"/>
</dbReference>
<dbReference type="SUPFAM" id="SSF55681">
    <property type="entry name" value="Class II aaRS and biotin synthetases"/>
    <property type="match status" value="1"/>
</dbReference>
<dbReference type="Gene3D" id="3.30.930.10">
    <property type="entry name" value="Bira Bifunctional Protein, Domain 2"/>
    <property type="match status" value="1"/>
</dbReference>
<dbReference type="PANTHER" id="PTHR43707">
    <property type="entry name" value="HISTIDYL-TRNA SYNTHETASE"/>
    <property type="match status" value="1"/>
</dbReference>
<feature type="non-terminal residue" evidence="2">
    <location>
        <position position="325"/>
    </location>
</feature>
<accession>A0A381TM70</accession>
<evidence type="ECO:0000313" key="2">
    <source>
        <dbReference type="EMBL" id="SVA15123.1"/>
    </source>
</evidence>
<dbReference type="PANTHER" id="PTHR43707:SF1">
    <property type="entry name" value="HISTIDINE--TRNA LIGASE, MITOCHONDRIAL-RELATED"/>
    <property type="match status" value="1"/>
</dbReference>
<dbReference type="InterPro" id="IPR041715">
    <property type="entry name" value="HisRS-like_core"/>
</dbReference>
<gene>
    <name evidence="2" type="ORF">METZ01_LOCUS67977</name>
</gene>
<dbReference type="GO" id="GO:0005737">
    <property type="term" value="C:cytoplasm"/>
    <property type="evidence" value="ECO:0007669"/>
    <property type="project" value="InterPro"/>
</dbReference>
<feature type="domain" description="Class II Histidinyl-tRNA synthetase (HisRS)-like catalytic core" evidence="1">
    <location>
        <begin position="13"/>
        <end position="179"/>
    </location>
</feature>
<dbReference type="InterPro" id="IPR045864">
    <property type="entry name" value="aa-tRNA-synth_II/BPL/LPL"/>
</dbReference>
<dbReference type="GO" id="GO:0006427">
    <property type="term" value="P:histidyl-tRNA aminoacylation"/>
    <property type="evidence" value="ECO:0007669"/>
    <property type="project" value="TreeGrafter"/>
</dbReference>
<name>A0A381TM70_9ZZZZ</name>
<protein>
    <recommendedName>
        <fullName evidence="1">Class II Histidinyl-tRNA synthetase (HisRS)-like catalytic core domain-containing protein</fullName>
    </recommendedName>
</protein>